<dbReference type="OrthoDB" id="963872at2"/>
<keyword evidence="3" id="KW-1185">Reference proteome</keyword>
<evidence type="ECO:0000256" key="1">
    <source>
        <dbReference type="SAM" id="Phobius"/>
    </source>
</evidence>
<feature type="transmembrane region" description="Helical" evidence="1">
    <location>
        <begin position="81"/>
        <end position="101"/>
    </location>
</feature>
<dbReference type="InterPro" id="IPR013901">
    <property type="entry name" value="Anthrone_oxy"/>
</dbReference>
<evidence type="ECO:0000313" key="2">
    <source>
        <dbReference type="EMBL" id="PYZ96411.1"/>
    </source>
</evidence>
<organism evidence="2 3">
    <name type="scientific">Alteribacter lacisalsi</name>
    <dbReference type="NCBI Taxonomy" id="2045244"/>
    <lineage>
        <taxon>Bacteria</taxon>
        <taxon>Bacillati</taxon>
        <taxon>Bacillota</taxon>
        <taxon>Bacilli</taxon>
        <taxon>Bacillales</taxon>
        <taxon>Bacillaceae</taxon>
        <taxon>Alteribacter</taxon>
    </lineage>
</organism>
<dbReference type="Proteomes" id="UP000248066">
    <property type="component" value="Unassembled WGS sequence"/>
</dbReference>
<dbReference type="Pfam" id="PF08592">
    <property type="entry name" value="Anthrone_oxy"/>
    <property type="match status" value="1"/>
</dbReference>
<keyword evidence="1" id="KW-0472">Membrane</keyword>
<comment type="caution">
    <text evidence="2">The sequence shown here is derived from an EMBL/GenBank/DDBJ whole genome shotgun (WGS) entry which is preliminary data.</text>
</comment>
<evidence type="ECO:0000313" key="3">
    <source>
        <dbReference type="Proteomes" id="UP000248066"/>
    </source>
</evidence>
<accession>A0A2W0H5W3</accession>
<keyword evidence="1" id="KW-0812">Transmembrane</keyword>
<dbReference type="EMBL" id="PDOF01000002">
    <property type="protein sequence ID" value="PYZ96411.1"/>
    <property type="molecule type" value="Genomic_DNA"/>
</dbReference>
<feature type="transmembrane region" description="Helical" evidence="1">
    <location>
        <begin position="9"/>
        <end position="27"/>
    </location>
</feature>
<proteinExistence type="predicted"/>
<feature type="transmembrane region" description="Helical" evidence="1">
    <location>
        <begin position="47"/>
        <end position="69"/>
    </location>
</feature>
<reference evidence="2 3" key="1">
    <citation type="submission" date="2017-10" db="EMBL/GenBank/DDBJ databases">
        <title>Bacillus sp. nov., a halophilic bacterium isolated from a Yangshapao Lake.</title>
        <authorList>
            <person name="Wang H."/>
        </authorList>
    </citation>
    <scope>NUCLEOTIDE SEQUENCE [LARGE SCALE GENOMIC DNA]</scope>
    <source>
        <strain evidence="2 3">YSP-3</strain>
    </source>
</reference>
<keyword evidence="1" id="KW-1133">Transmembrane helix</keyword>
<gene>
    <name evidence="2" type="ORF">CR205_11850</name>
</gene>
<sequence length="151" mass="16869">MKKINFKEVLLWLFVINLGIGVGAGLYESALVVPEYPGTDPASWTNTGLAFWVYVTTVPLTLLTMANAFAAWKTRGPRRKWFIGAVLIVLLERIFTFSYFIPTMAGLMGTAGISQQEVDQILEQWMFLNHFRHVLSAAGFLAALKALTLQK</sequence>
<name>A0A2W0H5W3_9BACI</name>
<dbReference type="RefSeq" id="WP_110520073.1">
    <property type="nucleotide sequence ID" value="NZ_PDOF01000002.1"/>
</dbReference>
<dbReference type="AlphaFoldDB" id="A0A2W0H5W3"/>
<protein>
    <submittedName>
        <fullName evidence="2">DUF1772 domain-containing protein</fullName>
    </submittedName>
</protein>